<dbReference type="RefSeq" id="WP_062844898.1">
    <property type="nucleotide sequence ID" value="NZ_CP014945.1"/>
</dbReference>
<accession>A0ABN4N2Y8</accession>
<evidence type="ECO:0000256" key="2">
    <source>
        <dbReference type="SAM" id="SignalP"/>
    </source>
</evidence>
<dbReference type="GeneID" id="33059290"/>
<evidence type="ECO:0008006" key="5">
    <source>
        <dbReference type="Google" id="ProtNLM"/>
    </source>
</evidence>
<name>A0ABN4N2Y8_9GAMM</name>
<evidence type="ECO:0000313" key="4">
    <source>
        <dbReference type="Proteomes" id="UP000076104"/>
    </source>
</evidence>
<feature type="chain" id="PRO_5047159716" description="Kazal-like domain-containing protein" evidence="2">
    <location>
        <begin position="24"/>
        <end position="107"/>
    </location>
</feature>
<evidence type="ECO:0000313" key="3">
    <source>
        <dbReference type="EMBL" id="AMT97323.1"/>
    </source>
</evidence>
<gene>
    <name evidence="3" type="ORF">A3K91_1725</name>
</gene>
<evidence type="ECO:0000256" key="1">
    <source>
        <dbReference type="SAM" id="MobiDB-lite"/>
    </source>
</evidence>
<sequence>MMINLLKSSLLGLTLTMALTSCSYLSSPDTNTAPTQPTKTSNTLPQGSFTQCPPSNANAGDTMCTMQYDPVCVKTKVGSVIGYRTAGNACSACNMPEAVGYVKGECK</sequence>
<reference evidence="3 4" key="1">
    <citation type="submission" date="2016-03" db="EMBL/GenBank/DDBJ databases">
        <title>Genome sequencing of Psychrobacter alimentarius PAMC 27889.</title>
        <authorList>
            <person name="Lee J."/>
            <person name="Kim O.-S."/>
        </authorList>
    </citation>
    <scope>NUCLEOTIDE SEQUENCE [LARGE SCALE GENOMIC DNA]</scope>
    <source>
        <strain evidence="3 4">PAMC 27889</strain>
    </source>
</reference>
<dbReference type="EMBL" id="CP014945">
    <property type="protein sequence ID" value="AMT97323.1"/>
    <property type="molecule type" value="Genomic_DNA"/>
</dbReference>
<organism evidence="3 4">
    <name type="scientific">Psychrobacter alimentarius</name>
    <dbReference type="NCBI Taxonomy" id="261164"/>
    <lineage>
        <taxon>Bacteria</taxon>
        <taxon>Pseudomonadati</taxon>
        <taxon>Pseudomonadota</taxon>
        <taxon>Gammaproteobacteria</taxon>
        <taxon>Moraxellales</taxon>
        <taxon>Moraxellaceae</taxon>
        <taxon>Psychrobacter</taxon>
    </lineage>
</organism>
<keyword evidence="2" id="KW-0732">Signal</keyword>
<feature type="region of interest" description="Disordered" evidence="1">
    <location>
        <begin position="26"/>
        <end position="51"/>
    </location>
</feature>
<dbReference type="Proteomes" id="UP000076104">
    <property type="component" value="Chromosome"/>
</dbReference>
<keyword evidence="4" id="KW-1185">Reference proteome</keyword>
<protein>
    <recommendedName>
        <fullName evidence="5">Kazal-like domain-containing protein</fullName>
    </recommendedName>
</protein>
<feature type="signal peptide" evidence="2">
    <location>
        <begin position="1"/>
        <end position="23"/>
    </location>
</feature>
<dbReference type="PROSITE" id="PS51257">
    <property type="entry name" value="PROKAR_LIPOPROTEIN"/>
    <property type="match status" value="1"/>
</dbReference>
<proteinExistence type="predicted"/>